<dbReference type="InterPro" id="IPR018484">
    <property type="entry name" value="FGGY_N"/>
</dbReference>
<dbReference type="eggNOG" id="COG1070">
    <property type="taxonomic scope" value="Bacteria"/>
</dbReference>
<dbReference type="Pfam" id="PF02782">
    <property type="entry name" value="FGGY_C"/>
    <property type="match status" value="1"/>
</dbReference>
<gene>
    <name evidence="7" type="ORF">IO99_08095</name>
</gene>
<dbReference type="InterPro" id="IPR018485">
    <property type="entry name" value="FGGY_C"/>
</dbReference>
<feature type="domain" description="Carbohydrate kinase FGGY N-terminal" evidence="5">
    <location>
        <begin position="5"/>
        <end position="253"/>
    </location>
</feature>
<reference evidence="7 8" key="1">
    <citation type="submission" date="2014-07" db="EMBL/GenBank/DDBJ databases">
        <title>Draft genome of Clostridium sulfidigenes 113A isolated from sediments associated with methane hydrate from Krishna Godavari basin.</title>
        <authorList>
            <person name="Honkalas V.S."/>
            <person name="Dabir A.P."/>
            <person name="Arora P."/>
            <person name="Dhakephalkar P.K."/>
        </authorList>
    </citation>
    <scope>NUCLEOTIDE SEQUENCE [LARGE SCALE GENOMIC DNA]</scope>
    <source>
        <strain evidence="7 8">113A</strain>
    </source>
</reference>
<sequence>MEDKYVLSIDCGTQSVRALIFNGLGTLVAKEKLDFQPYFSNRPGWAEQDPEIWWQGVCHVCTALKENNSTVFNEILAVSVTTQRDTGINVDKNGEALRPAIIWLDQRMAECKKPISKRYDFLFRLIGMKKAIEVSRKKCKANWIMENQPEIWRNTYKYLLLSGYLNFKLTGNFVDSIASQIGHIPFNFKKKDWPKGNKDYRWEISGVEREKLPQLVEVGERIGEISPEVAKVTGLKIGIPVIAAGSDKGCETLGTGCKNEKWVNLSFGTTATVQTMSKKYIEPLMFMPAYPACIPGYYNPEFEIFRGYWMISWFKREFARKEAMEAEERGISYEEILNERLKDVPPGCHGLMLQPYWGPGLKYPEAKGAIIGFGDVHTRSHIYRAIIEGINYGLLDGIEKIERKTKEKVKYVMVSGGGSQSDTICQITASMLNRKVYKTTTHETSGLGAAIITFVALGIYVTYNEAIEKMVHYKKIFTPEKEYTEIYSKLFKNVYKRIYRRLKSLYSDIGKITNYPDI</sequence>
<evidence type="ECO:0000256" key="4">
    <source>
        <dbReference type="SAM" id="Phobius"/>
    </source>
</evidence>
<comment type="caution">
    <text evidence="7">The sequence shown here is derived from an EMBL/GenBank/DDBJ whole genome shotgun (WGS) entry which is preliminary data.</text>
</comment>
<accession>A0A084JCZ8</accession>
<dbReference type="RefSeq" id="WP_035132106.1">
    <property type="nucleotide sequence ID" value="NZ_JPMD01000017.1"/>
</dbReference>
<organism evidence="7 8">
    <name type="scientific">Clostridium sulfidigenes</name>
    <dbReference type="NCBI Taxonomy" id="318464"/>
    <lineage>
        <taxon>Bacteria</taxon>
        <taxon>Bacillati</taxon>
        <taxon>Bacillota</taxon>
        <taxon>Clostridia</taxon>
        <taxon>Eubacteriales</taxon>
        <taxon>Clostridiaceae</taxon>
        <taxon>Clostridium</taxon>
    </lineage>
</organism>
<keyword evidence="2" id="KW-0808">Transferase</keyword>
<dbReference type="Gene3D" id="3.30.420.40">
    <property type="match status" value="2"/>
</dbReference>
<evidence type="ECO:0000313" key="8">
    <source>
        <dbReference type="Proteomes" id="UP000028542"/>
    </source>
</evidence>
<dbReference type="InterPro" id="IPR050406">
    <property type="entry name" value="FGGY_Carb_Kinase"/>
</dbReference>
<dbReference type="Pfam" id="PF00370">
    <property type="entry name" value="FGGY_N"/>
    <property type="match status" value="1"/>
</dbReference>
<comment type="similarity">
    <text evidence="1">Belongs to the FGGY kinase family.</text>
</comment>
<dbReference type="InterPro" id="IPR000577">
    <property type="entry name" value="Carb_kinase_FGGY"/>
</dbReference>
<keyword evidence="3 7" id="KW-0418">Kinase</keyword>
<protein>
    <submittedName>
        <fullName evidence="7">Carbohydrate kinase</fullName>
    </submittedName>
</protein>
<dbReference type="GO" id="GO:0005975">
    <property type="term" value="P:carbohydrate metabolic process"/>
    <property type="evidence" value="ECO:0007669"/>
    <property type="project" value="InterPro"/>
</dbReference>
<dbReference type="PIRSF" id="PIRSF000538">
    <property type="entry name" value="GlpK"/>
    <property type="match status" value="1"/>
</dbReference>
<dbReference type="EMBL" id="JPMD01000017">
    <property type="protein sequence ID" value="KEZ86832.1"/>
    <property type="molecule type" value="Genomic_DNA"/>
</dbReference>
<dbReference type="PANTHER" id="PTHR43095">
    <property type="entry name" value="SUGAR KINASE"/>
    <property type="match status" value="1"/>
</dbReference>
<dbReference type="PANTHER" id="PTHR43095:SF5">
    <property type="entry name" value="XYLULOSE KINASE"/>
    <property type="match status" value="1"/>
</dbReference>
<dbReference type="SUPFAM" id="SSF53067">
    <property type="entry name" value="Actin-like ATPase domain"/>
    <property type="match status" value="2"/>
</dbReference>
<keyword evidence="4" id="KW-0812">Transmembrane</keyword>
<proteinExistence type="inferred from homology"/>
<name>A0A084JCZ8_9CLOT</name>
<dbReference type="InterPro" id="IPR043129">
    <property type="entry name" value="ATPase_NBD"/>
</dbReference>
<keyword evidence="8" id="KW-1185">Reference proteome</keyword>
<dbReference type="CDD" id="cd07779">
    <property type="entry name" value="ASKHA_NBD_FGGY_YgcE-like"/>
    <property type="match status" value="1"/>
</dbReference>
<dbReference type="GO" id="GO:0016301">
    <property type="term" value="F:kinase activity"/>
    <property type="evidence" value="ECO:0007669"/>
    <property type="project" value="UniProtKB-KW"/>
</dbReference>
<evidence type="ECO:0000256" key="2">
    <source>
        <dbReference type="ARBA" id="ARBA00022679"/>
    </source>
</evidence>
<feature type="transmembrane region" description="Helical" evidence="4">
    <location>
        <begin position="444"/>
        <end position="463"/>
    </location>
</feature>
<evidence type="ECO:0000256" key="3">
    <source>
        <dbReference type="ARBA" id="ARBA00022777"/>
    </source>
</evidence>
<evidence type="ECO:0000259" key="6">
    <source>
        <dbReference type="Pfam" id="PF02782"/>
    </source>
</evidence>
<keyword evidence="4" id="KW-0472">Membrane</keyword>
<evidence type="ECO:0000256" key="1">
    <source>
        <dbReference type="ARBA" id="ARBA00009156"/>
    </source>
</evidence>
<dbReference type="STRING" id="318464.IO99_08095"/>
<evidence type="ECO:0000259" key="5">
    <source>
        <dbReference type="Pfam" id="PF00370"/>
    </source>
</evidence>
<dbReference type="AlphaFoldDB" id="A0A084JCZ8"/>
<feature type="domain" description="Carbohydrate kinase FGGY C-terminal" evidence="6">
    <location>
        <begin position="264"/>
        <end position="456"/>
    </location>
</feature>
<dbReference type="Proteomes" id="UP000028542">
    <property type="component" value="Unassembled WGS sequence"/>
</dbReference>
<keyword evidence="4" id="KW-1133">Transmembrane helix</keyword>
<evidence type="ECO:0000313" key="7">
    <source>
        <dbReference type="EMBL" id="KEZ86832.1"/>
    </source>
</evidence>